<dbReference type="SUPFAM" id="SSF49879">
    <property type="entry name" value="SMAD/FHA domain"/>
    <property type="match status" value="2"/>
</dbReference>
<feature type="domain" description="FHA" evidence="2">
    <location>
        <begin position="37"/>
        <end position="93"/>
    </location>
</feature>
<dbReference type="InterPro" id="IPR000253">
    <property type="entry name" value="FHA_dom"/>
</dbReference>
<organism evidence="3 4">
    <name type="scientific">Marasmius crinis-equi</name>
    <dbReference type="NCBI Taxonomy" id="585013"/>
    <lineage>
        <taxon>Eukaryota</taxon>
        <taxon>Fungi</taxon>
        <taxon>Dikarya</taxon>
        <taxon>Basidiomycota</taxon>
        <taxon>Agaricomycotina</taxon>
        <taxon>Agaricomycetes</taxon>
        <taxon>Agaricomycetidae</taxon>
        <taxon>Agaricales</taxon>
        <taxon>Marasmiineae</taxon>
        <taxon>Marasmiaceae</taxon>
        <taxon>Marasmius</taxon>
    </lineage>
</organism>
<dbReference type="PANTHER" id="PTHR15715:SF37">
    <property type="entry name" value="LD47843P"/>
    <property type="match status" value="1"/>
</dbReference>
<dbReference type="InterPro" id="IPR051176">
    <property type="entry name" value="Cent_Immune-Sig_Mod"/>
</dbReference>
<dbReference type="PROSITE" id="PS50006">
    <property type="entry name" value="FHA_DOMAIN"/>
    <property type="match status" value="2"/>
</dbReference>
<feature type="region of interest" description="Disordered" evidence="1">
    <location>
        <begin position="371"/>
        <end position="406"/>
    </location>
</feature>
<accession>A0ABR3FEK9</accession>
<evidence type="ECO:0000259" key="2">
    <source>
        <dbReference type="PROSITE" id="PS50006"/>
    </source>
</evidence>
<name>A0ABR3FEK9_9AGAR</name>
<sequence>MAEEPETRPAEFPALYIYPLNGTFAPKRIPLLHNQRVRLGRQTNTKSTPGERNGYFDSKVLSRQHAEVWEEKGKIFIGDTKSSNGTSVNGERLSPEGLQSDPYELKSDDVVELGFDIVGQDNTTVLHRKIAARVRCILSEQDIQVAATAEQHQIQHSSIQQQEQLSGPSGSRLVFPDHHGEEDAPKELGKAKRHGKEAVRESVEAHRQQQQDLFRLEADQMVMAEEPEVRPAGFPALHLYSMNESFATKRISLLHNQRVRLGRQTNAKSTPGERNGYFDSKVLSRQHAEVWEEGGKIFIGDTKSSNGTFVNGERLSPEGLQSDPYELKSDDVVELGLNIVGEDNKTIIHHKIAARVLCIISEQDFQMAARATQDQVQHSEQSNEGNAGEDSQEAAVAPVTTRSSTL</sequence>
<feature type="domain" description="FHA" evidence="2">
    <location>
        <begin position="259"/>
        <end position="315"/>
    </location>
</feature>
<keyword evidence="4" id="KW-1185">Reference proteome</keyword>
<evidence type="ECO:0000313" key="3">
    <source>
        <dbReference type="EMBL" id="KAL0573780.1"/>
    </source>
</evidence>
<dbReference type="Pfam" id="PF00498">
    <property type="entry name" value="FHA"/>
    <property type="match status" value="2"/>
</dbReference>
<proteinExistence type="predicted"/>
<dbReference type="InterPro" id="IPR008984">
    <property type="entry name" value="SMAD_FHA_dom_sf"/>
</dbReference>
<feature type="compositionally biased region" description="Polar residues" evidence="1">
    <location>
        <begin position="80"/>
        <end position="89"/>
    </location>
</feature>
<feature type="region of interest" description="Disordered" evidence="1">
    <location>
        <begin position="80"/>
        <end position="103"/>
    </location>
</feature>
<evidence type="ECO:0000313" key="4">
    <source>
        <dbReference type="Proteomes" id="UP001465976"/>
    </source>
</evidence>
<comment type="caution">
    <text evidence="3">The sequence shown here is derived from an EMBL/GenBank/DDBJ whole genome shotgun (WGS) entry which is preliminary data.</text>
</comment>
<protein>
    <recommendedName>
        <fullName evidence="2">FHA domain-containing protein</fullName>
    </recommendedName>
</protein>
<feature type="compositionally biased region" description="Low complexity" evidence="1">
    <location>
        <begin position="154"/>
        <end position="164"/>
    </location>
</feature>
<dbReference type="Proteomes" id="UP001465976">
    <property type="component" value="Unassembled WGS sequence"/>
</dbReference>
<feature type="region of interest" description="Disordered" evidence="1">
    <location>
        <begin position="154"/>
        <end position="206"/>
    </location>
</feature>
<dbReference type="Gene3D" id="2.60.200.20">
    <property type="match status" value="2"/>
</dbReference>
<reference evidence="3 4" key="1">
    <citation type="submission" date="2024-02" db="EMBL/GenBank/DDBJ databases">
        <title>A draft genome for the cacao thread blight pathogen Marasmius crinis-equi.</title>
        <authorList>
            <person name="Cohen S.P."/>
            <person name="Baruah I.K."/>
            <person name="Amoako-Attah I."/>
            <person name="Bukari Y."/>
            <person name="Meinhardt L.W."/>
            <person name="Bailey B.A."/>
        </authorList>
    </citation>
    <scope>NUCLEOTIDE SEQUENCE [LARGE SCALE GENOMIC DNA]</scope>
    <source>
        <strain evidence="3 4">GH-76</strain>
    </source>
</reference>
<feature type="compositionally biased region" description="Polar residues" evidence="1">
    <location>
        <begin position="372"/>
        <end position="385"/>
    </location>
</feature>
<dbReference type="PANTHER" id="PTHR15715">
    <property type="entry name" value="CENTROSOMAL PROTEIN OF 170 KDA"/>
    <property type="match status" value="1"/>
</dbReference>
<gene>
    <name evidence="3" type="ORF">V5O48_008167</name>
</gene>
<dbReference type="SMART" id="SM00240">
    <property type="entry name" value="FHA"/>
    <property type="match status" value="2"/>
</dbReference>
<feature type="compositionally biased region" description="Basic and acidic residues" evidence="1">
    <location>
        <begin position="175"/>
        <end position="206"/>
    </location>
</feature>
<evidence type="ECO:0000256" key="1">
    <source>
        <dbReference type="SAM" id="MobiDB-lite"/>
    </source>
</evidence>
<dbReference type="EMBL" id="JBAHYK010000464">
    <property type="protein sequence ID" value="KAL0573780.1"/>
    <property type="molecule type" value="Genomic_DNA"/>
</dbReference>